<dbReference type="STRING" id="69.GLE_5008"/>
<dbReference type="Proteomes" id="UP000061569">
    <property type="component" value="Chromosome"/>
</dbReference>
<keyword evidence="2" id="KW-0812">Transmembrane</keyword>
<name>A0A0S2DPL9_LYSEN</name>
<reference evidence="3 4" key="1">
    <citation type="submission" date="2015-11" db="EMBL/GenBank/DDBJ databases">
        <title>Genome sequences of Lysobacter enzymogenes strain C3 and Lysobacter antibioticus ATCC 29479.</title>
        <authorList>
            <person name="Kobayashi D.Y."/>
        </authorList>
    </citation>
    <scope>NUCLEOTIDE SEQUENCE [LARGE SCALE GENOMIC DNA]</scope>
    <source>
        <strain evidence="3 4">C3</strain>
    </source>
</reference>
<keyword evidence="2" id="KW-0472">Membrane</keyword>
<keyword evidence="2" id="KW-1133">Transmembrane helix</keyword>
<dbReference type="KEGG" id="lez:GLE_5008"/>
<proteinExistence type="predicted"/>
<feature type="transmembrane region" description="Helical" evidence="2">
    <location>
        <begin position="18"/>
        <end position="36"/>
    </location>
</feature>
<protein>
    <submittedName>
        <fullName evidence="3">Uncharacterized protein</fullName>
    </submittedName>
</protein>
<dbReference type="OrthoDB" id="6025614at2"/>
<dbReference type="PATRIC" id="fig|69.6.peg.4936"/>
<accession>A0A0S2DPL9</accession>
<feature type="compositionally biased region" description="Acidic residues" evidence="1">
    <location>
        <begin position="434"/>
        <end position="444"/>
    </location>
</feature>
<organism evidence="3 4">
    <name type="scientific">Lysobacter enzymogenes</name>
    <dbReference type="NCBI Taxonomy" id="69"/>
    <lineage>
        <taxon>Bacteria</taxon>
        <taxon>Pseudomonadati</taxon>
        <taxon>Pseudomonadota</taxon>
        <taxon>Gammaproteobacteria</taxon>
        <taxon>Lysobacterales</taxon>
        <taxon>Lysobacteraceae</taxon>
        <taxon>Lysobacter</taxon>
    </lineage>
</organism>
<gene>
    <name evidence="3" type="ORF">GLE_5008</name>
</gene>
<feature type="region of interest" description="Disordered" evidence="1">
    <location>
        <begin position="398"/>
        <end position="444"/>
    </location>
</feature>
<evidence type="ECO:0000313" key="4">
    <source>
        <dbReference type="Proteomes" id="UP000061569"/>
    </source>
</evidence>
<dbReference type="AlphaFoldDB" id="A0A0S2DPL9"/>
<sequence>MAPDGSPDQTARRRRRAFYRWLLAYPLAALALTVYYTATSARTDMGEFLLLIVIVIVVASAIPVAALIDGARCRAIGPALGGCLLGILPALLVFAGIDAYDRARFKHSLQVQRDRMAALIEASARGDRAGVRAAMTPLESAYGPGHALCLIGGAGKSDDWVLPEPDGGAVRVSSERLFDAAEALMQGRTREQRQTVLGALLVRLSERQETVAVLPRWLRLWRGTDADATARALEFAQPREAQSAGDCFLENDTDLARIVADTWHDEGLRAWIAAGYDFSSEQAPLALDGVRSQAGLDALAATGLEMGPLMLRADSHGDALNRLATRLPQRLDDSDAPEALADLVDGYLRAGARLDRAAFGKTPCETFVDGERYQANIRNATPAPAREAAAQRIRLSLCPQGRPPVATSSSTDAHQDRLNAAVEAAQREGRGEGGEDSGDTDPTP</sequence>
<evidence type="ECO:0000256" key="2">
    <source>
        <dbReference type="SAM" id="Phobius"/>
    </source>
</evidence>
<dbReference type="EMBL" id="CP013140">
    <property type="protein sequence ID" value="ALN60349.1"/>
    <property type="molecule type" value="Genomic_DNA"/>
</dbReference>
<evidence type="ECO:0000313" key="3">
    <source>
        <dbReference type="EMBL" id="ALN60349.1"/>
    </source>
</evidence>
<feature type="transmembrane region" description="Helical" evidence="2">
    <location>
        <begin position="48"/>
        <end position="68"/>
    </location>
</feature>
<evidence type="ECO:0000256" key="1">
    <source>
        <dbReference type="SAM" id="MobiDB-lite"/>
    </source>
</evidence>
<feature type="transmembrane region" description="Helical" evidence="2">
    <location>
        <begin position="75"/>
        <end position="97"/>
    </location>
</feature>